<keyword evidence="3" id="KW-1185">Reference proteome</keyword>
<evidence type="ECO:0000313" key="2">
    <source>
        <dbReference type="EMBL" id="GJS66399.1"/>
    </source>
</evidence>
<dbReference type="EMBL" id="BQNB010009645">
    <property type="protein sequence ID" value="GJS66399.1"/>
    <property type="molecule type" value="Genomic_DNA"/>
</dbReference>
<name>A0ABQ4XLZ9_9ASTR</name>
<feature type="compositionally biased region" description="Basic and acidic residues" evidence="1">
    <location>
        <begin position="92"/>
        <end position="106"/>
    </location>
</feature>
<gene>
    <name evidence="2" type="ORF">Tco_0680963</name>
</gene>
<feature type="compositionally biased region" description="Basic residues" evidence="1">
    <location>
        <begin position="107"/>
        <end position="117"/>
    </location>
</feature>
<protein>
    <submittedName>
        <fullName evidence="2">Uncharacterized protein</fullName>
    </submittedName>
</protein>
<feature type="compositionally biased region" description="Basic and acidic residues" evidence="1">
    <location>
        <begin position="118"/>
        <end position="133"/>
    </location>
</feature>
<feature type="region of interest" description="Disordered" evidence="1">
    <location>
        <begin position="1"/>
        <end position="22"/>
    </location>
</feature>
<organism evidence="2 3">
    <name type="scientific">Tanacetum coccineum</name>
    <dbReference type="NCBI Taxonomy" id="301880"/>
    <lineage>
        <taxon>Eukaryota</taxon>
        <taxon>Viridiplantae</taxon>
        <taxon>Streptophyta</taxon>
        <taxon>Embryophyta</taxon>
        <taxon>Tracheophyta</taxon>
        <taxon>Spermatophyta</taxon>
        <taxon>Magnoliopsida</taxon>
        <taxon>eudicotyledons</taxon>
        <taxon>Gunneridae</taxon>
        <taxon>Pentapetalae</taxon>
        <taxon>asterids</taxon>
        <taxon>campanulids</taxon>
        <taxon>Asterales</taxon>
        <taxon>Asteraceae</taxon>
        <taxon>Asteroideae</taxon>
        <taxon>Anthemideae</taxon>
        <taxon>Anthemidinae</taxon>
        <taxon>Tanacetum</taxon>
    </lineage>
</organism>
<reference evidence="2" key="2">
    <citation type="submission" date="2022-01" db="EMBL/GenBank/DDBJ databases">
        <authorList>
            <person name="Yamashiro T."/>
            <person name="Shiraishi A."/>
            <person name="Satake H."/>
            <person name="Nakayama K."/>
        </authorList>
    </citation>
    <scope>NUCLEOTIDE SEQUENCE</scope>
</reference>
<proteinExistence type="predicted"/>
<accession>A0ABQ4XLZ9</accession>
<sequence>MSIEEKSRRRQNLLEEEDSLCPTQRAEAIRNKPPTKTQRRNQKIQYLKNMAGYSYAQLKDKSFDEVQKLFEKHMKWINSFVPIEEDLPLEKVQKEESSEKKAEGSNRKKSIGRKRAKDKQEQESSKRQRVEDDKEEEELKKCFELAKEEDLKLSMGITARDANFEKGLGVSTGDDLGVMLEPDIESEVWRSLQGYKISPYTNNNPHNTVEQKFFQAVSVGNEMVYQLLKFMIQKMNIKFREGLLGLKGFLKLLLLSTTGTKVNAAGLQLLEEV</sequence>
<comment type="caution">
    <text evidence="2">The sequence shown here is derived from an EMBL/GenBank/DDBJ whole genome shotgun (WGS) entry which is preliminary data.</text>
</comment>
<feature type="region of interest" description="Disordered" evidence="1">
    <location>
        <begin position="92"/>
        <end position="133"/>
    </location>
</feature>
<reference evidence="2" key="1">
    <citation type="journal article" date="2022" name="Int. J. Mol. Sci.">
        <title>Draft Genome of Tanacetum Coccineum: Genomic Comparison of Closely Related Tanacetum-Family Plants.</title>
        <authorList>
            <person name="Yamashiro T."/>
            <person name="Shiraishi A."/>
            <person name="Nakayama K."/>
            <person name="Satake H."/>
        </authorList>
    </citation>
    <scope>NUCLEOTIDE SEQUENCE</scope>
</reference>
<evidence type="ECO:0000313" key="3">
    <source>
        <dbReference type="Proteomes" id="UP001151760"/>
    </source>
</evidence>
<dbReference type="Proteomes" id="UP001151760">
    <property type="component" value="Unassembled WGS sequence"/>
</dbReference>
<evidence type="ECO:0000256" key="1">
    <source>
        <dbReference type="SAM" id="MobiDB-lite"/>
    </source>
</evidence>